<gene>
    <name evidence="2" type="ORF">DARMORV10_C06P32210.1</name>
</gene>
<proteinExistence type="predicted"/>
<dbReference type="EMBL" id="HG994370">
    <property type="protein sequence ID" value="CAF2060867.1"/>
    <property type="molecule type" value="Genomic_DNA"/>
</dbReference>
<accession>A0A816QEH4</accession>
<protein>
    <submittedName>
        <fullName evidence="2">(rape) hypothetical protein</fullName>
    </submittedName>
</protein>
<feature type="compositionally biased region" description="Basic and acidic residues" evidence="1">
    <location>
        <begin position="79"/>
        <end position="95"/>
    </location>
</feature>
<sequence>RRIETGTLAPHLSQSIVIPHLTAMIPVLLDLGDISPGFAYDRSFGDIGSGAVGYASIRAESTDEEEARLGRRLLGYKGHGFESNRKQTSMEEEQTRKRRFL</sequence>
<dbReference type="AlphaFoldDB" id="A0A816QEH4"/>
<name>A0A816QEH4_BRANA</name>
<feature type="non-terminal residue" evidence="2">
    <location>
        <position position="1"/>
    </location>
</feature>
<evidence type="ECO:0000313" key="2">
    <source>
        <dbReference type="EMBL" id="CAF2060867.1"/>
    </source>
</evidence>
<organism evidence="2">
    <name type="scientific">Brassica napus</name>
    <name type="common">Rape</name>
    <dbReference type="NCBI Taxonomy" id="3708"/>
    <lineage>
        <taxon>Eukaryota</taxon>
        <taxon>Viridiplantae</taxon>
        <taxon>Streptophyta</taxon>
        <taxon>Embryophyta</taxon>
        <taxon>Tracheophyta</taxon>
        <taxon>Spermatophyta</taxon>
        <taxon>Magnoliopsida</taxon>
        <taxon>eudicotyledons</taxon>
        <taxon>Gunneridae</taxon>
        <taxon>Pentapetalae</taxon>
        <taxon>rosids</taxon>
        <taxon>malvids</taxon>
        <taxon>Brassicales</taxon>
        <taxon>Brassicaceae</taxon>
        <taxon>Brassiceae</taxon>
        <taxon>Brassica</taxon>
    </lineage>
</organism>
<feature type="region of interest" description="Disordered" evidence="1">
    <location>
        <begin position="79"/>
        <end position="101"/>
    </location>
</feature>
<reference evidence="2" key="1">
    <citation type="submission" date="2021-01" db="EMBL/GenBank/DDBJ databases">
        <authorList>
            <consortium name="Genoscope - CEA"/>
            <person name="William W."/>
        </authorList>
    </citation>
    <scope>NUCLEOTIDE SEQUENCE</scope>
</reference>
<evidence type="ECO:0000256" key="1">
    <source>
        <dbReference type="SAM" id="MobiDB-lite"/>
    </source>
</evidence>
<dbReference type="Proteomes" id="UP001295469">
    <property type="component" value="Chromosome C06"/>
</dbReference>